<organism evidence="8 9">
    <name type="scientific">Cinnamomum micranthum f. kanehirae</name>
    <dbReference type="NCBI Taxonomy" id="337451"/>
    <lineage>
        <taxon>Eukaryota</taxon>
        <taxon>Viridiplantae</taxon>
        <taxon>Streptophyta</taxon>
        <taxon>Embryophyta</taxon>
        <taxon>Tracheophyta</taxon>
        <taxon>Spermatophyta</taxon>
        <taxon>Magnoliopsida</taxon>
        <taxon>Magnoliidae</taxon>
        <taxon>Laurales</taxon>
        <taxon>Lauraceae</taxon>
        <taxon>Cinnamomum</taxon>
    </lineage>
</organism>
<dbReference type="GO" id="GO:0004252">
    <property type="term" value="F:serine-type endopeptidase activity"/>
    <property type="evidence" value="ECO:0007669"/>
    <property type="project" value="InterPro"/>
</dbReference>
<comment type="caution">
    <text evidence="8">The sequence shown here is derived from an EMBL/GenBank/DDBJ whole genome shotgun (WGS) entry which is preliminary data.</text>
</comment>
<dbReference type="Gene3D" id="1.20.1540.10">
    <property type="entry name" value="Rhomboid-like"/>
    <property type="match status" value="2"/>
</dbReference>
<evidence type="ECO:0000256" key="2">
    <source>
        <dbReference type="ARBA" id="ARBA00009045"/>
    </source>
</evidence>
<keyword evidence="9" id="KW-1185">Reference proteome</keyword>
<dbReference type="Gene3D" id="3.40.30.10">
    <property type="entry name" value="Glutaredoxin"/>
    <property type="match status" value="1"/>
</dbReference>
<reference evidence="8 9" key="1">
    <citation type="journal article" date="2019" name="Nat. Plants">
        <title>Stout camphor tree genome fills gaps in understanding of flowering plant genome evolution.</title>
        <authorList>
            <person name="Chaw S.M."/>
            <person name="Liu Y.C."/>
            <person name="Wu Y.W."/>
            <person name="Wang H.Y."/>
            <person name="Lin C.I."/>
            <person name="Wu C.S."/>
            <person name="Ke H.M."/>
            <person name="Chang L.Y."/>
            <person name="Hsu C.Y."/>
            <person name="Yang H.T."/>
            <person name="Sudianto E."/>
            <person name="Hsu M.H."/>
            <person name="Wu K.P."/>
            <person name="Wang L.N."/>
            <person name="Leebens-Mack J.H."/>
            <person name="Tsai I.J."/>
        </authorList>
    </citation>
    <scope>NUCLEOTIDE SEQUENCE [LARGE SCALE GENOMIC DNA]</scope>
    <source>
        <strain evidence="9">cv. Chaw 1501</strain>
        <tissue evidence="8">Young leaves</tissue>
    </source>
</reference>
<evidence type="ECO:0000256" key="5">
    <source>
        <dbReference type="ARBA" id="ARBA00023136"/>
    </source>
</evidence>
<dbReference type="PANTHER" id="PTHR43731:SF26">
    <property type="entry name" value="RHOMBOID-LIKE PROTEIN 10, CHLOROPLASTIC"/>
    <property type="match status" value="1"/>
</dbReference>
<evidence type="ECO:0000313" key="8">
    <source>
        <dbReference type="EMBL" id="RWR78582.1"/>
    </source>
</evidence>
<keyword evidence="5" id="KW-0472">Membrane</keyword>
<dbReference type="FunFam" id="1.20.1540.10:FF:000015">
    <property type="entry name" value="RHOMBOID-like protein 10 chloroplastic"/>
    <property type="match status" value="2"/>
</dbReference>
<proteinExistence type="inferred from homology"/>
<protein>
    <submittedName>
        <fullName evidence="8">Peptidase S54</fullName>
    </submittedName>
</protein>
<dbReference type="PANTHER" id="PTHR43731">
    <property type="entry name" value="RHOMBOID PROTEASE"/>
    <property type="match status" value="1"/>
</dbReference>
<gene>
    <name evidence="8" type="ORF">CKAN_00712100</name>
</gene>
<keyword evidence="4" id="KW-1133">Transmembrane helix</keyword>
<dbReference type="InterPro" id="IPR035952">
    <property type="entry name" value="Rhomboid-like_sf"/>
</dbReference>
<accession>A0A3S3MLG1</accession>
<sequence length="654" mass="71795">MFASGLPPSSRFPHSPGVPKHHLAATTASAAAVVLRRKRLGILLRSSFQEFYRFQSCGIEDFWHERSLLPKSYTFVKTLPGFLSGSFSSCLYFFSGKESEQGLGDKGKSHLGTPGGNSSNERLWTNALLAINVIAYAAQIATDGKLMLWGAKINSLIDEGELWRLVTSSFLHANIGHLLVNCYSLNSVGPTVEKISGPGRFLTVYFTSAIASSTLSYYLCKAPAVGASGAVFGLVGSFAMFVLRHRDLVRGAKEDLQQIAHVIGLLSKGIDNWGHLGGLLGGATVSWFLGPAWRYEYQLRNRKAVFVDRAPEQSPSGKLVLYKKPGCCLCEGLKEKLQAAFSLGGPDSLSHFRRQMRDISTRSYQYKIPVLARILTDRTEEFYCSVKDFWRERSLLMKSYTFVETLPGFVSGSFSSCLYCLSRKESEKGLGDQGKSHLGTPSGKSSKRVWTDALLAINVIAYVAQIATDGKLTSWGAKINSLIDEGELWRLVTSSFLHADIAHLLVNCYSLNAVGPTVEKISGPGRFLTVYFTSAIASSTLSYYLCNGPSVGASGAIFGLVGSFAMFLLRHRDLFPGAKDKMQKVAEVLAVNMVFGLLSNDIDNWGHLGGLLGGATSSWFVGPAWRYVYQIGDRKVIVDRAPVFRLLNWKRRKH</sequence>
<evidence type="ECO:0000259" key="7">
    <source>
        <dbReference type="Pfam" id="PF01694"/>
    </source>
</evidence>
<evidence type="ECO:0000256" key="1">
    <source>
        <dbReference type="ARBA" id="ARBA00004141"/>
    </source>
</evidence>
<evidence type="ECO:0000256" key="3">
    <source>
        <dbReference type="ARBA" id="ARBA00022692"/>
    </source>
</evidence>
<keyword evidence="3" id="KW-0812">Transmembrane</keyword>
<dbReference type="InterPro" id="IPR050925">
    <property type="entry name" value="Rhomboid_protease_S54"/>
</dbReference>
<comment type="similarity">
    <text evidence="2">Belongs to the peptidase S54 family.</text>
</comment>
<dbReference type="SUPFAM" id="SSF144091">
    <property type="entry name" value="Rhomboid-like"/>
    <property type="match status" value="2"/>
</dbReference>
<dbReference type="OrthoDB" id="418595at2759"/>
<dbReference type="GO" id="GO:0031969">
    <property type="term" value="C:chloroplast membrane"/>
    <property type="evidence" value="ECO:0007669"/>
    <property type="project" value="TreeGrafter"/>
</dbReference>
<dbReference type="EMBL" id="QPKB01000003">
    <property type="protein sequence ID" value="RWR78582.1"/>
    <property type="molecule type" value="Genomic_DNA"/>
</dbReference>
<feature type="domain" description="Peptidase S54 rhomboid" evidence="7">
    <location>
        <begin position="160"/>
        <end position="290"/>
    </location>
</feature>
<dbReference type="Pfam" id="PF05768">
    <property type="entry name" value="Glrx-like"/>
    <property type="match status" value="1"/>
</dbReference>
<dbReference type="InterPro" id="IPR008554">
    <property type="entry name" value="Glutaredoxin-like"/>
</dbReference>
<feature type="domain" description="Peptidase S54 rhomboid" evidence="7">
    <location>
        <begin position="486"/>
        <end position="622"/>
    </location>
</feature>
<evidence type="ECO:0000256" key="4">
    <source>
        <dbReference type="ARBA" id="ARBA00022989"/>
    </source>
</evidence>
<dbReference type="Pfam" id="PF01694">
    <property type="entry name" value="Rhomboid"/>
    <property type="match status" value="2"/>
</dbReference>
<comment type="subcellular location">
    <subcellularLocation>
        <location evidence="1">Membrane</location>
        <topology evidence="1">Multi-pass membrane protein</topology>
    </subcellularLocation>
</comment>
<dbReference type="Proteomes" id="UP000283530">
    <property type="component" value="Unassembled WGS sequence"/>
</dbReference>
<dbReference type="InterPro" id="IPR022764">
    <property type="entry name" value="Peptidase_S54_rhomboid_dom"/>
</dbReference>
<evidence type="ECO:0000256" key="6">
    <source>
        <dbReference type="SAM" id="MobiDB-lite"/>
    </source>
</evidence>
<name>A0A3S3MLG1_9MAGN</name>
<dbReference type="STRING" id="337451.A0A3S3MLG1"/>
<dbReference type="AlphaFoldDB" id="A0A3S3MLG1"/>
<feature type="region of interest" description="Disordered" evidence="6">
    <location>
        <begin position="1"/>
        <end position="20"/>
    </location>
</feature>
<evidence type="ECO:0000313" key="9">
    <source>
        <dbReference type="Proteomes" id="UP000283530"/>
    </source>
</evidence>